<proteinExistence type="predicted"/>
<dbReference type="PANTHER" id="PTHR40763">
    <property type="entry name" value="MEMBRANE PROTEIN-RELATED"/>
    <property type="match status" value="1"/>
</dbReference>
<protein>
    <recommendedName>
        <fullName evidence="2">DUF1707 domain-containing protein</fullName>
    </recommendedName>
</protein>
<accession>A0ABN6R7R4</accession>
<evidence type="ECO:0000256" key="1">
    <source>
        <dbReference type="SAM" id="MobiDB-lite"/>
    </source>
</evidence>
<organism evidence="3 4">
    <name type="scientific">Streptomyces nigrescens</name>
    <dbReference type="NCBI Taxonomy" id="1920"/>
    <lineage>
        <taxon>Bacteria</taxon>
        <taxon>Bacillati</taxon>
        <taxon>Actinomycetota</taxon>
        <taxon>Actinomycetes</taxon>
        <taxon>Kitasatosporales</taxon>
        <taxon>Streptomycetaceae</taxon>
        <taxon>Streptomyces</taxon>
    </lineage>
</organism>
<sequence>MCPGPRVNLSMYYPAPMSTPGPTWCDEHAHAPPPPDPAEAPSMTQPQRPDLTKDVAPASASPGLSGSARSVLASDAEREAMVERLREATAEGRLTLEELAERSEAAYLARTREELASVGEDLPHVTAPATAGSGQRSFRALFGDLVHHSPALDHGIEATAVLGDLTLDLCSSPAPPTGELTIEAKALVGDVHLLLPEGVRVEMNCSKVFGDLRDLTRAHSGPESVTPLIRVTGSAVFGDIIVAHPSSDRRSYWQKWLDERRGRA</sequence>
<dbReference type="Proteomes" id="UP001059597">
    <property type="component" value="Chromosome"/>
</dbReference>
<evidence type="ECO:0000313" key="3">
    <source>
        <dbReference type="EMBL" id="BDM73620.1"/>
    </source>
</evidence>
<evidence type="ECO:0000259" key="2">
    <source>
        <dbReference type="Pfam" id="PF08044"/>
    </source>
</evidence>
<feature type="compositionally biased region" description="Low complexity" evidence="1">
    <location>
        <begin position="56"/>
        <end position="68"/>
    </location>
</feature>
<feature type="domain" description="DUF1707" evidence="2">
    <location>
        <begin position="72"/>
        <end position="123"/>
    </location>
</feature>
<evidence type="ECO:0000313" key="4">
    <source>
        <dbReference type="Proteomes" id="UP001059597"/>
    </source>
</evidence>
<keyword evidence="4" id="KW-1185">Reference proteome</keyword>
<dbReference type="Pfam" id="PF08044">
    <property type="entry name" value="DUF1707"/>
    <property type="match status" value="1"/>
</dbReference>
<gene>
    <name evidence="3" type="ORF">HEK616_71070</name>
</gene>
<feature type="region of interest" description="Disordered" evidence="1">
    <location>
        <begin position="24"/>
        <end position="73"/>
    </location>
</feature>
<name>A0ABN6R7R4_STRNI</name>
<dbReference type="EMBL" id="AP026073">
    <property type="protein sequence ID" value="BDM73620.1"/>
    <property type="molecule type" value="Genomic_DNA"/>
</dbReference>
<dbReference type="InterPro" id="IPR012551">
    <property type="entry name" value="DUF1707_SHOCT-like"/>
</dbReference>
<reference evidence="3" key="1">
    <citation type="submission" date="2022-06" db="EMBL/GenBank/DDBJ databases">
        <title>Complete genome sequence of Streptomyces nigrescens HEK616.</title>
        <authorList>
            <person name="Asamizu S."/>
            <person name="Onaka H."/>
        </authorList>
    </citation>
    <scope>NUCLEOTIDE SEQUENCE</scope>
    <source>
        <strain evidence="3">HEK616</strain>
    </source>
</reference>
<dbReference type="PANTHER" id="PTHR40763:SF5">
    <property type="entry name" value="MEMBRANE PROTEIN"/>
    <property type="match status" value="1"/>
</dbReference>